<keyword evidence="3" id="KW-0479">Metal-binding</keyword>
<evidence type="ECO:0000259" key="8">
    <source>
        <dbReference type="Pfam" id="PF16912"/>
    </source>
</evidence>
<evidence type="ECO:0000259" key="7">
    <source>
        <dbReference type="Pfam" id="PF08240"/>
    </source>
</evidence>
<evidence type="ECO:0000256" key="3">
    <source>
        <dbReference type="ARBA" id="ARBA00022723"/>
    </source>
</evidence>
<dbReference type="CDD" id="cd08231">
    <property type="entry name" value="MDR_TM0436_like"/>
    <property type="match status" value="1"/>
</dbReference>
<dbReference type="Gene3D" id="3.90.180.10">
    <property type="entry name" value="Medium-chain alcohol dehydrogenases, catalytic domain"/>
    <property type="match status" value="1"/>
</dbReference>
<evidence type="ECO:0000313" key="9">
    <source>
        <dbReference type="EMBL" id="CAK8675845.1"/>
    </source>
</evidence>
<dbReference type="InterPro" id="IPR011032">
    <property type="entry name" value="GroES-like_sf"/>
</dbReference>
<dbReference type="Gene3D" id="3.40.50.720">
    <property type="entry name" value="NAD(P)-binding Rossmann-like Domain"/>
    <property type="match status" value="1"/>
</dbReference>
<dbReference type="Proteomes" id="UP001642483">
    <property type="component" value="Unassembled WGS sequence"/>
</dbReference>
<dbReference type="Pfam" id="PF08240">
    <property type="entry name" value="ADH_N"/>
    <property type="match status" value="1"/>
</dbReference>
<dbReference type="SUPFAM" id="SSF50129">
    <property type="entry name" value="GroES-like"/>
    <property type="match status" value="1"/>
</dbReference>
<accession>A0ABP0F877</accession>
<organism evidence="9 10">
    <name type="scientific">Clavelina lepadiformis</name>
    <name type="common">Light-bulb sea squirt</name>
    <name type="synonym">Ascidia lepadiformis</name>
    <dbReference type="NCBI Taxonomy" id="159417"/>
    <lineage>
        <taxon>Eukaryota</taxon>
        <taxon>Metazoa</taxon>
        <taxon>Chordata</taxon>
        <taxon>Tunicata</taxon>
        <taxon>Ascidiacea</taxon>
        <taxon>Aplousobranchia</taxon>
        <taxon>Clavelinidae</taxon>
        <taxon>Clavelina</taxon>
    </lineage>
</organism>
<proteinExistence type="inferred from homology"/>
<dbReference type="InterPro" id="IPR036291">
    <property type="entry name" value="NAD(P)-bd_dom_sf"/>
</dbReference>
<keyword evidence="10" id="KW-1185">Reference proteome</keyword>
<keyword evidence="6" id="KW-0520">NAD</keyword>
<dbReference type="InterPro" id="IPR031640">
    <property type="entry name" value="Glu_dehyd_C"/>
</dbReference>
<dbReference type="SUPFAM" id="SSF51735">
    <property type="entry name" value="NAD(P)-binding Rossmann-fold domains"/>
    <property type="match status" value="1"/>
</dbReference>
<feature type="domain" description="Alcohol dehydrogenase-like N-terminal" evidence="7">
    <location>
        <begin position="34"/>
        <end position="154"/>
    </location>
</feature>
<feature type="domain" description="Glucose dehydrogenase C-terminal" evidence="8">
    <location>
        <begin position="177"/>
        <end position="341"/>
    </location>
</feature>
<reference evidence="9 10" key="1">
    <citation type="submission" date="2024-02" db="EMBL/GenBank/DDBJ databases">
        <authorList>
            <person name="Daric V."/>
            <person name="Darras S."/>
        </authorList>
    </citation>
    <scope>NUCLEOTIDE SEQUENCE [LARGE SCALE GENOMIC DNA]</scope>
</reference>
<comment type="cofactor">
    <cofactor evidence="1">
        <name>Zn(2+)</name>
        <dbReference type="ChEBI" id="CHEBI:29105"/>
    </cofactor>
</comment>
<dbReference type="Pfam" id="PF16912">
    <property type="entry name" value="Glu_dehyd_C"/>
    <property type="match status" value="1"/>
</dbReference>
<evidence type="ECO:0000313" key="10">
    <source>
        <dbReference type="Proteomes" id="UP001642483"/>
    </source>
</evidence>
<dbReference type="InterPro" id="IPR013154">
    <property type="entry name" value="ADH-like_N"/>
</dbReference>
<dbReference type="EMBL" id="CAWYQH010000024">
    <property type="protein sequence ID" value="CAK8675845.1"/>
    <property type="molecule type" value="Genomic_DNA"/>
</dbReference>
<comment type="similarity">
    <text evidence="2">Belongs to the zinc-containing alcohol dehydrogenase family.</text>
</comment>
<dbReference type="PANTHER" id="PTHR42940:SF3">
    <property type="entry name" value="ALCOHOL DEHYDROGENASE 1-RELATED"/>
    <property type="match status" value="1"/>
</dbReference>
<evidence type="ECO:0000256" key="5">
    <source>
        <dbReference type="ARBA" id="ARBA00023002"/>
    </source>
</evidence>
<evidence type="ECO:0000256" key="6">
    <source>
        <dbReference type="ARBA" id="ARBA00023027"/>
    </source>
</evidence>
<comment type="caution">
    <text evidence="9">The sequence shown here is derived from an EMBL/GenBank/DDBJ whole genome shotgun (WGS) entry which is preliminary data.</text>
</comment>
<evidence type="ECO:0000256" key="2">
    <source>
        <dbReference type="ARBA" id="ARBA00008072"/>
    </source>
</evidence>
<gene>
    <name evidence="9" type="ORF">CVLEPA_LOCUS5377</name>
</gene>
<name>A0ABP0F877_CLALP</name>
<evidence type="ECO:0000256" key="1">
    <source>
        <dbReference type="ARBA" id="ARBA00001947"/>
    </source>
</evidence>
<evidence type="ECO:0008006" key="11">
    <source>
        <dbReference type="Google" id="ProtNLM"/>
    </source>
</evidence>
<dbReference type="PANTHER" id="PTHR42940">
    <property type="entry name" value="ALCOHOL DEHYDROGENASE 1-RELATED"/>
    <property type="match status" value="1"/>
</dbReference>
<evidence type="ECO:0000256" key="4">
    <source>
        <dbReference type="ARBA" id="ARBA00022833"/>
    </source>
</evidence>
<keyword evidence="5" id="KW-0560">Oxidoreductase</keyword>
<sequence length="356" mass="39390">MNGTEVSRLVYFGSQHKPQWLTDHSNKLPEIACGEVLVKVRLATICASDLRTISGKRSECLPSILGHEAVCEIIEDKRVPEEEHRTVPLENGTRVTFSATVACSECSTCRLGCPQKCKHLFKYGHAAITTGNGFSGCYATHMILKRSTLIIPLPPEISDRVVAPANCALATMVNAVEQARTPATNRVVVVQGAGMLGLYACALLRHKGYERVLCCDNIQGRLAMVERFGGEPCQDLAMEPSAFADCVIEACGNPNVLREGMSAIRYEGVYVWVGMIHPDSQLSITGEEVIRKCVTIKGVHNYHPRHLEEAVEFLKETFNQYPYEDLLSQRSYNLKEFEDAICVANSKTFHRVCISP</sequence>
<protein>
    <recommendedName>
        <fullName evidence="11">Alcohol dehydrogenase</fullName>
    </recommendedName>
</protein>
<keyword evidence="4" id="KW-0862">Zinc</keyword>